<dbReference type="InterPro" id="IPR046450">
    <property type="entry name" value="PA_dom_sf"/>
</dbReference>
<proteinExistence type="inferred from homology"/>
<evidence type="ECO:0000259" key="19">
    <source>
        <dbReference type="Pfam" id="PF04253"/>
    </source>
</evidence>
<sequence>MSIFTFKQSSSCTLLFVAILCILAIYTIHHTAIKNTQNRAEYYRHTFLSLATNQTFSSYLKDLTLHPHLAGTKLSLKTAQYVQTQFTQLGLETEMAEFQALLSYPVHSSLIVHFSTGAVKDMALMEMGMANSGVVMPYHAYSPSGSAYAKVVFVNFGREEDYSALGVNVSGCAVLVRRGEMGRGAVVEKAAEKGAVAVLMYTDGDGNSFNGVERGTAMMGIGDPLSPAWADVLGGERLEVGDNEVSKRFPKIPSMPISAGTAGTILRTLGGAPLPLKWRDALGAKVGGIGPGPTMVNLTYQGEKKMAAIYNVFAILRGSEEPERYVLLGNHRDAWTYGAVDPNSGTAALLDIARRFAILLRSGWKPRRTIVLCSWDAEEFGMIGSTEWVERNLINLGSKAVAYINVDCAVQGPGFFARATPQFDDILIEVTKKVKGPDSEGMILYEEWTRSNGGVNIRRLSAVDSDFAPFLQFAGVPCADLYYGRDFPVYHTAFDSYSWMKLYGDPLFRRHISVSGVWGLLALHLADDIILPFNYLPYAAQLQEHVNVLRKSLEASVSLDPLVASIENLASAAKEANDEAKKLMEQENSDELSILKKQALNDRLMLAERGFLGVDGIQGRKGFKHLVYGPASDYESKLDYFPGIVDAISQSKRMDSRERQAAIQHEVWRVARAVDNAAKALRGQLL</sequence>
<evidence type="ECO:0000256" key="11">
    <source>
        <dbReference type="ARBA" id="ARBA00023049"/>
    </source>
</evidence>
<dbReference type="Gene3D" id="3.40.630.10">
    <property type="entry name" value="Zn peptidases"/>
    <property type="match status" value="1"/>
</dbReference>
<dbReference type="Gene3D" id="1.20.930.40">
    <property type="entry name" value="Transferrin receptor-like, dimerisation domain"/>
    <property type="match status" value="1"/>
</dbReference>
<dbReference type="FunFam" id="3.40.630.10:FF:000164">
    <property type="entry name" value="Os01g0740650 protein"/>
    <property type="match status" value="1"/>
</dbReference>
<dbReference type="GO" id="GO:0006508">
    <property type="term" value="P:proteolysis"/>
    <property type="evidence" value="ECO:0007669"/>
    <property type="project" value="UniProtKB-KW"/>
</dbReference>
<dbReference type="EC" id="3.4.17.21" evidence="15"/>
<dbReference type="SUPFAM" id="SSF52025">
    <property type="entry name" value="PA domain"/>
    <property type="match status" value="1"/>
</dbReference>
<keyword evidence="11" id="KW-0482">Metalloprotease</keyword>
<feature type="domain" description="Transferrin receptor-like dimerisation" evidence="19">
    <location>
        <begin position="557"/>
        <end position="681"/>
    </location>
</feature>
<dbReference type="GO" id="GO:0046872">
    <property type="term" value="F:metal ion binding"/>
    <property type="evidence" value="ECO:0007669"/>
    <property type="project" value="UniProtKB-KW"/>
</dbReference>
<dbReference type="AlphaFoldDB" id="A0AAN8ZNR6"/>
<keyword evidence="13" id="KW-0325">Glycoprotein</keyword>
<keyword evidence="16" id="KW-0175">Coiled coil</keyword>
<name>A0AAN8ZNR6_9MAGN</name>
<dbReference type="Pfam" id="PF04253">
    <property type="entry name" value="TFR_dimer"/>
    <property type="match status" value="1"/>
</dbReference>
<keyword evidence="6" id="KW-0479">Metal-binding</keyword>
<feature type="coiled-coil region" evidence="16">
    <location>
        <begin position="563"/>
        <end position="590"/>
    </location>
</feature>
<dbReference type="Gene3D" id="3.50.30.30">
    <property type="match status" value="1"/>
</dbReference>
<dbReference type="InterPro" id="IPR007365">
    <property type="entry name" value="TFR-like_dimer_dom"/>
</dbReference>
<keyword evidence="10 17" id="KW-1133">Transmembrane helix</keyword>
<dbReference type="GO" id="GO:0005789">
    <property type="term" value="C:endoplasmic reticulum membrane"/>
    <property type="evidence" value="ECO:0007669"/>
    <property type="project" value="UniProtKB-SubCell"/>
</dbReference>
<feature type="transmembrane region" description="Helical" evidence="17">
    <location>
        <begin position="12"/>
        <end position="29"/>
    </location>
</feature>
<comment type="caution">
    <text evidence="21">The sequence shown here is derived from an EMBL/GenBank/DDBJ whole genome shotgun (WGS) entry which is preliminary data.</text>
</comment>
<evidence type="ECO:0000256" key="8">
    <source>
        <dbReference type="ARBA" id="ARBA00022833"/>
    </source>
</evidence>
<comment type="cofactor">
    <cofactor evidence="1">
        <name>Zn(2+)</name>
        <dbReference type="ChEBI" id="CHEBI:29105"/>
    </cofactor>
</comment>
<accession>A0AAN8ZNR6</accession>
<keyword evidence="8" id="KW-0862">Zinc</keyword>
<keyword evidence="5 17" id="KW-0812">Transmembrane</keyword>
<keyword evidence="9" id="KW-0735">Signal-anchor</keyword>
<comment type="catalytic activity">
    <reaction evidence="14">
        <text>Release of an unsubstituted, C-terminal glutamyl residue, typically from Ac-Asp-Glu or folylpoly-gamma-glutamates.</text>
        <dbReference type="EC" id="3.4.17.21"/>
    </reaction>
</comment>
<evidence type="ECO:0000256" key="2">
    <source>
        <dbReference type="ARBA" id="ARBA00004648"/>
    </source>
</evidence>
<dbReference type="InterPro" id="IPR003137">
    <property type="entry name" value="PA_domain"/>
</dbReference>
<keyword evidence="12 17" id="KW-0472">Membrane</keyword>
<feature type="domain" description="Peptidase M28" evidence="20">
    <location>
        <begin position="311"/>
        <end position="498"/>
    </location>
</feature>
<dbReference type="Pfam" id="PF02225">
    <property type="entry name" value="PA"/>
    <property type="match status" value="1"/>
</dbReference>
<comment type="subcellular location">
    <subcellularLocation>
        <location evidence="2">Endoplasmic reticulum membrane</location>
        <topology evidence="2">Single-pass type II membrane protein</topology>
    </subcellularLocation>
</comment>
<keyword evidence="4" id="KW-0645">Protease</keyword>
<dbReference type="Proteomes" id="UP001370490">
    <property type="component" value="Unassembled WGS sequence"/>
</dbReference>
<evidence type="ECO:0000313" key="21">
    <source>
        <dbReference type="EMBL" id="KAK6944162.1"/>
    </source>
</evidence>
<dbReference type="Pfam" id="PF04389">
    <property type="entry name" value="Peptidase_M28"/>
    <property type="match status" value="1"/>
</dbReference>
<evidence type="ECO:0000256" key="10">
    <source>
        <dbReference type="ARBA" id="ARBA00022989"/>
    </source>
</evidence>
<dbReference type="SUPFAM" id="SSF47672">
    <property type="entry name" value="Transferrin receptor-like dimerisation domain"/>
    <property type="match status" value="1"/>
</dbReference>
<evidence type="ECO:0000256" key="12">
    <source>
        <dbReference type="ARBA" id="ARBA00023136"/>
    </source>
</evidence>
<keyword evidence="22" id="KW-1185">Reference proteome</keyword>
<evidence type="ECO:0000256" key="1">
    <source>
        <dbReference type="ARBA" id="ARBA00001947"/>
    </source>
</evidence>
<gene>
    <name evidence="21" type="ORF">RJ641_025264</name>
</gene>
<reference evidence="21 22" key="1">
    <citation type="submission" date="2023-12" db="EMBL/GenBank/DDBJ databases">
        <title>A high-quality genome assembly for Dillenia turbinata (Dilleniales).</title>
        <authorList>
            <person name="Chanderbali A."/>
        </authorList>
    </citation>
    <scope>NUCLEOTIDE SEQUENCE [LARGE SCALE GENOMIC DNA]</scope>
    <source>
        <strain evidence="21">LSX21</strain>
        <tissue evidence="21">Leaf</tissue>
    </source>
</reference>
<protein>
    <recommendedName>
        <fullName evidence="15">glutamate carboxypeptidase II</fullName>
        <ecNumber evidence="15">3.4.17.21</ecNumber>
    </recommendedName>
</protein>
<evidence type="ECO:0000256" key="4">
    <source>
        <dbReference type="ARBA" id="ARBA00022670"/>
    </source>
</evidence>
<dbReference type="PANTHER" id="PTHR10404">
    <property type="entry name" value="N-ACETYLATED-ALPHA-LINKED ACIDIC DIPEPTIDASE"/>
    <property type="match status" value="1"/>
</dbReference>
<evidence type="ECO:0000256" key="15">
    <source>
        <dbReference type="ARBA" id="ARBA00066561"/>
    </source>
</evidence>
<dbReference type="InterPro" id="IPR007484">
    <property type="entry name" value="Peptidase_M28"/>
</dbReference>
<comment type="similarity">
    <text evidence="3">Belongs to the peptidase M28 family. M28B subfamily.</text>
</comment>
<evidence type="ECO:0000256" key="3">
    <source>
        <dbReference type="ARBA" id="ARBA00005634"/>
    </source>
</evidence>
<evidence type="ECO:0000256" key="13">
    <source>
        <dbReference type="ARBA" id="ARBA00023180"/>
    </source>
</evidence>
<dbReference type="EMBL" id="JBAMMX010000003">
    <property type="protein sequence ID" value="KAK6944162.1"/>
    <property type="molecule type" value="Genomic_DNA"/>
</dbReference>
<keyword evidence="7" id="KW-0378">Hydrolase</keyword>
<dbReference type="InterPro" id="IPR039373">
    <property type="entry name" value="Peptidase_M28B"/>
</dbReference>
<evidence type="ECO:0000256" key="7">
    <source>
        <dbReference type="ARBA" id="ARBA00022801"/>
    </source>
</evidence>
<evidence type="ECO:0000259" key="20">
    <source>
        <dbReference type="Pfam" id="PF04389"/>
    </source>
</evidence>
<evidence type="ECO:0000256" key="17">
    <source>
        <dbReference type="SAM" id="Phobius"/>
    </source>
</evidence>
<dbReference type="FunFam" id="1.20.930.40:FF:000001">
    <property type="entry name" value="N-acetylated-alpha-linked acidic dipeptidase 2"/>
    <property type="match status" value="1"/>
</dbReference>
<evidence type="ECO:0000259" key="18">
    <source>
        <dbReference type="Pfam" id="PF02225"/>
    </source>
</evidence>
<evidence type="ECO:0000256" key="6">
    <source>
        <dbReference type="ARBA" id="ARBA00022723"/>
    </source>
</evidence>
<dbReference type="SUPFAM" id="SSF53187">
    <property type="entry name" value="Zn-dependent exopeptidases"/>
    <property type="match status" value="1"/>
</dbReference>
<feature type="domain" description="PA" evidence="18">
    <location>
        <begin position="158"/>
        <end position="211"/>
    </location>
</feature>
<dbReference type="PANTHER" id="PTHR10404:SF75">
    <property type="entry name" value="GLUTAMATE CARBOXYPEPTIDASE AMP1-RELATED"/>
    <property type="match status" value="1"/>
</dbReference>
<evidence type="ECO:0000256" key="9">
    <source>
        <dbReference type="ARBA" id="ARBA00022968"/>
    </source>
</evidence>
<evidence type="ECO:0000256" key="16">
    <source>
        <dbReference type="SAM" id="Coils"/>
    </source>
</evidence>
<dbReference type="GO" id="GO:0010075">
    <property type="term" value="P:regulation of meristem growth"/>
    <property type="evidence" value="ECO:0007669"/>
    <property type="project" value="UniProtKB-ARBA"/>
</dbReference>
<dbReference type="InterPro" id="IPR036757">
    <property type="entry name" value="TFR-like_dimer_dom_sf"/>
</dbReference>
<organism evidence="21 22">
    <name type="scientific">Dillenia turbinata</name>
    <dbReference type="NCBI Taxonomy" id="194707"/>
    <lineage>
        <taxon>Eukaryota</taxon>
        <taxon>Viridiplantae</taxon>
        <taxon>Streptophyta</taxon>
        <taxon>Embryophyta</taxon>
        <taxon>Tracheophyta</taxon>
        <taxon>Spermatophyta</taxon>
        <taxon>Magnoliopsida</taxon>
        <taxon>eudicotyledons</taxon>
        <taxon>Gunneridae</taxon>
        <taxon>Pentapetalae</taxon>
        <taxon>Dilleniales</taxon>
        <taxon>Dilleniaceae</taxon>
        <taxon>Dillenia</taxon>
    </lineage>
</organism>
<evidence type="ECO:0000256" key="14">
    <source>
        <dbReference type="ARBA" id="ARBA00052003"/>
    </source>
</evidence>
<dbReference type="CDD" id="cd08022">
    <property type="entry name" value="M28_PSMA_like"/>
    <property type="match status" value="1"/>
</dbReference>
<dbReference type="GO" id="GO:0004181">
    <property type="term" value="F:metallocarboxypeptidase activity"/>
    <property type="evidence" value="ECO:0007669"/>
    <property type="project" value="UniProtKB-EC"/>
</dbReference>
<evidence type="ECO:0000313" key="22">
    <source>
        <dbReference type="Proteomes" id="UP001370490"/>
    </source>
</evidence>
<evidence type="ECO:0000256" key="5">
    <source>
        <dbReference type="ARBA" id="ARBA00022692"/>
    </source>
</evidence>